<keyword evidence="1" id="KW-1133">Transmembrane helix</keyword>
<accession>A0A9X1LCB7</accession>
<dbReference type="AlphaFoldDB" id="A0A9X1LCB7"/>
<organism evidence="3 4">
    <name type="scientific">Marinomonas algarum</name>
    <dbReference type="NCBI Taxonomy" id="2883105"/>
    <lineage>
        <taxon>Bacteria</taxon>
        <taxon>Pseudomonadati</taxon>
        <taxon>Pseudomonadota</taxon>
        <taxon>Gammaproteobacteria</taxon>
        <taxon>Oceanospirillales</taxon>
        <taxon>Oceanospirillaceae</taxon>
        <taxon>Marinomonas</taxon>
    </lineage>
</organism>
<feature type="transmembrane region" description="Helical" evidence="1">
    <location>
        <begin position="153"/>
        <end position="178"/>
    </location>
</feature>
<dbReference type="EMBL" id="JAJATW010000010">
    <property type="protein sequence ID" value="MCB5161864.1"/>
    <property type="molecule type" value="Genomic_DNA"/>
</dbReference>
<name>A0A9X1LCB7_9GAMM</name>
<evidence type="ECO:0000259" key="2">
    <source>
        <dbReference type="Pfam" id="PF09835"/>
    </source>
</evidence>
<evidence type="ECO:0000256" key="1">
    <source>
        <dbReference type="SAM" id="Phobius"/>
    </source>
</evidence>
<evidence type="ECO:0000313" key="4">
    <source>
        <dbReference type="Proteomes" id="UP001139095"/>
    </source>
</evidence>
<feature type="transmembrane region" description="Helical" evidence="1">
    <location>
        <begin position="67"/>
        <end position="90"/>
    </location>
</feature>
<reference evidence="3" key="1">
    <citation type="submission" date="2021-10" db="EMBL/GenBank/DDBJ databases">
        <title>Marinomonas pontica sp. nov., isolated from the Black Sea.</title>
        <authorList>
            <person name="Zhao L.-H."/>
            <person name="Xue J.-H."/>
        </authorList>
    </citation>
    <scope>NUCLEOTIDE SEQUENCE</scope>
    <source>
        <strain evidence="3">E8</strain>
    </source>
</reference>
<dbReference type="Pfam" id="PF09835">
    <property type="entry name" value="DUF2062"/>
    <property type="match status" value="1"/>
</dbReference>
<feature type="transmembrane region" description="Helical" evidence="1">
    <location>
        <begin position="97"/>
        <end position="118"/>
    </location>
</feature>
<comment type="caution">
    <text evidence="3">The sequence shown here is derived from an EMBL/GenBank/DDBJ whole genome shotgun (WGS) entry which is preliminary data.</text>
</comment>
<sequence length="194" mass="22785">MDKLLSNIRPPCLKLLYYFYLIMPKNYLKGFIPNPEKLKQSKALNLLGAQIYEANLWHLNRKSVARAFFNGIFWAFIPMPFQMLAAALLAIPLRANIPLSIALVWITNPLTMPFVFYFNYKVGALILDYQSQKEFQLSVEWIWDKMEHIWPPLYAGSIVSGLVFGAIGFIVISISWRVQVIKRWQERKHRNRHR</sequence>
<dbReference type="InterPro" id="IPR018639">
    <property type="entry name" value="DUF2062"/>
</dbReference>
<keyword evidence="4" id="KW-1185">Reference proteome</keyword>
<keyword evidence="1" id="KW-0472">Membrane</keyword>
<proteinExistence type="predicted"/>
<dbReference type="Proteomes" id="UP001139095">
    <property type="component" value="Unassembled WGS sequence"/>
</dbReference>
<evidence type="ECO:0000313" key="3">
    <source>
        <dbReference type="EMBL" id="MCB5161864.1"/>
    </source>
</evidence>
<dbReference type="RefSeq" id="WP_226754231.1">
    <property type="nucleotide sequence ID" value="NZ_JAJATW010000010.1"/>
</dbReference>
<feature type="domain" description="DUF2062" evidence="2">
    <location>
        <begin position="46"/>
        <end position="185"/>
    </location>
</feature>
<gene>
    <name evidence="3" type="ORF">LG368_08110</name>
</gene>
<dbReference type="PANTHER" id="PTHR40547:SF1">
    <property type="entry name" value="SLL0298 PROTEIN"/>
    <property type="match status" value="1"/>
</dbReference>
<keyword evidence="1" id="KW-0812">Transmembrane</keyword>
<dbReference type="PANTHER" id="PTHR40547">
    <property type="entry name" value="SLL0298 PROTEIN"/>
    <property type="match status" value="1"/>
</dbReference>
<protein>
    <submittedName>
        <fullName evidence="3">DUF2062 domain-containing protein</fullName>
    </submittedName>
</protein>